<dbReference type="Proteomes" id="UP000270291">
    <property type="component" value="Unassembled WGS sequence"/>
</dbReference>
<evidence type="ECO:0000313" key="2">
    <source>
        <dbReference type="Proteomes" id="UP000270291"/>
    </source>
</evidence>
<keyword evidence="2" id="KW-1185">Reference proteome</keyword>
<dbReference type="EMBL" id="RWIU01000008">
    <property type="protein sequence ID" value="RSK40183.1"/>
    <property type="molecule type" value="Genomic_DNA"/>
</dbReference>
<organism evidence="1 2">
    <name type="scientific">Hymenobacter perfusus</name>
    <dbReference type="NCBI Taxonomy" id="1236770"/>
    <lineage>
        <taxon>Bacteria</taxon>
        <taxon>Pseudomonadati</taxon>
        <taxon>Bacteroidota</taxon>
        <taxon>Cytophagia</taxon>
        <taxon>Cytophagales</taxon>
        <taxon>Hymenobacteraceae</taxon>
        <taxon>Hymenobacter</taxon>
    </lineage>
</organism>
<dbReference type="RefSeq" id="WP_125440255.1">
    <property type="nucleotide sequence ID" value="NZ_RWIU01000008.1"/>
</dbReference>
<dbReference type="AlphaFoldDB" id="A0A3R9NRN9"/>
<gene>
    <name evidence="1" type="ORF">EI293_19650</name>
</gene>
<comment type="caution">
    <text evidence="1">The sequence shown here is derived from an EMBL/GenBank/DDBJ whole genome shotgun (WGS) entry which is preliminary data.</text>
</comment>
<sequence>MCELSINVSSLQGEFEGHTEIDISGTSADFLSFSYCLTEFPTKGFSLRQRPNIHYHKALHHLSLELIDQSNQLVTMQVEGVDFKITGDLEAFQKLSNFLESLSNLSPGEHFHLDWFADEDLLAPATATLSFVFSVLAEDQSRP</sequence>
<evidence type="ECO:0000313" key="1">
    <source>
        <dbReference type="EMBL" id="RSK40183.1"/>
    </source>
</evidence>
<dbReference type="OrthoDB" id="885540at2"/>
<protein>
    <submittedName>
        <fullName evidence="1">Uncharacterized protein</fullName>
    </submittedName>
</protein>
<accession>A0A3R9NRN9</accession>
<proteinExistence type="predicted"/>
<reference evidence="1 2" key="1">
    <citation type="submission" date="2018-12" db="EMBL/GenBank/DDBJ databases">
        <authorList>
            <person name="Feng G."/>
            <person name="Zhu H."/>
        </authorList>
    </citation>
    <scope>NUCLEOTIDE SEQUENCE [LARGE SCALE GENOMIC DNA]</scope>
    <source>
        <strain evidence="1 2">LMG 26000</strain>
    </source>
</reference>
<name>A0A3R9NRN9_9BACT</name>